<accession>V5WL44</accession>
<protein>
    <submittedName>
        <fullName evidence="6">Long-chain-fatty-acid--CoA ligase</fullName>
        <ecNumber evidence="6">6.2.1.3</ecNumber>
    </submittedName>
</protein>
<dbReference type="EMBL" id="CP006939">
    <property type="protein sequence ID" value="AHC16375.1"/>
    <property type="molecule type" value="Genomic_DNA"/>
</dbReference>
<dbReference type="PANTHER" id="PTHR43272">
    <property type="entry name" value="LONG-CHAIN-FATTY-ACID--COA LIGASE"/>
    <property type="match status" value="1"/>
</dbReference>
<dbReference type="Pfam" id="PF00501">
    <property type="entry name" value="AMP-binding"/>
    <property type="match status" value="1"/>
</dbReference>
<keyword evidence="2" id="KW-0067">ATP-binding</keyword>
<sequence length="561" mass="63354">MNHNYTKYTLQHAWKSFTRDFSELPALGFVDETQYSYRNLGEAIQSISRFLTDQGIKAGDRVAILSENRPEWAMTYFAINNIGGIIVPILPDFPAADVINIVDHSESRAIIVSGRLKGKTAQIASFCKVYDIEGLVEGPGAGESGQGDDTEGSRTEFHQVEEEDTACVIYTSGTTGQSKGVMLSNKNLVWNALASKEIPPMRRHHRMLSILPLSHTYECTLGMILPLVSGAHVFYLKRPPSTTVLLPALAHVRPHLMLSVPLLIEKIYRQSVLPRFSKDNLAGKLYTKPLFRKILNRLAGKKLKRMFGGKLFFFGIGGAALDPEVEQFLREAKFPYAIGYGLTETSPLIAGANAKKSRYRSTGPIVPGLEVRLLEPNEEGVGQIAVRGPSIMQGYYRDEEKTREVLDEDGWFYTGDLGSFGKKDYLYIKGRLKNVILGPSGENIYPEAIESLVNNMDFVEESLVYQEEQSLVARIHLNYQELAESVDNLAENASHIPRDIGEYLKHVQEQVNRQLSNFSRLHKVIEQKDEFEKTPTKKIRRFLYTSQKEDQKEERKEDREK</sequence>
<feature type="region of interest" description="Disordered" evidence="4">
    <location>
        <begin position="542"/>
        <end position="561"/>
    </location>
</feature>
<dbReference type="SUPFAM" id="SSF56801">
    <property type="entry name" value="Acetyl-CoA synthetase-like"/>
    <property type="match status" value="1"/>
</dbReference>
<dbReference type="KEGG" id="slr:L21SP2_3031"/>
<comment type="catalytic activity">
    <reaction evidence="3">
        <text>a long-chain fatty acid + ATP + CoA = a long-chain fatty acyl-CoA + AMP + diphosphate</text>
        <dbReference type="Rhea" id="RHEA:15421"/>
        <dbReference type="ChEBI" id="CHEBI:30616"/>
        <dbReference type="ChEBI" id="CHEBI:33019"/>
        <dbReference type="ChEBI" id="CHEBI:57287"/>
        <dbReference type="ChEBI" id="CHEBI:57560"/>
        <dbReference type="ChEBI" id="CHEBI:83139"/>
        <dbReference type="ChEBI" id="CHEBI:456215"/>
        <dbReference type="EC" id="6.2.1.3"/>
    </reaction>
    <physiologicalReaction direction="left-to-right" evidence="3">
        <dbReference type="Rhea" id="RHEA:15422"/>
    </physiologicalReaction>
</comment>
<dbReference type="InterPro" id="IPR020845">
    <property type="entry name" value="AMP-binding_CS"/>
</dbReference>
<gene>
    <name evidence="6" type="ORF">L21SP2_3031</name>
</gene>
<dbReference type="InterPro" id="IPR042099">
    <property type="entry name" value="ANL_N_sf"/>
</dbReference>
<feature type="domain" description="AMP-dependent synthetase/ligase" evidence="5">
    <location>
        <begin position="22"/>
        <end position="396"/>
    </location>
</feature>
<dbReference type="RefSeq" id="WP_024269272.1">
    <property type="nucleotide sequence ID" value="NC_023035.1"/>
</dbReference>
<dbReference type="PANTHER" id="PTHR43272:SF33">
    <property type="entry name" value="AMP-BINDING DOMAIN-CONTAINING PROTEIN-RELATED"/>
    <property type="match status" value="1"/>
</dbReference>
<evidence type="ECO:0000313" key="6">
    <source>
        <dbReference type="EMBL" id="AHC16375.1"/>
    </source>
</evidence>
<evidence type="ECO:0000313" key="7">
    <source>
        <dbReference type="Proteomes" id="UP000018680"/>
    </source>
</evidence>
<dbReference type="GO" id="GO:0004467">
    <property type="term" value="F:long-chain fatty acid-CoA ligase activity"/>
    <property type="evidence" value="ECO:0007669"/>
    <property type="project" value="UniProtKB-EC"/>
</dbReference>
<keyword evidence="1" id="KW-0547">Nucleotide-binding</keyword>
<name>V5WL44_9SPIO</name>
<reference evidence="6 7" key="1">
    <citation type="journal article" date="2015" name="Stand. Genomic Sci.">
        <title>Complete genome sequence and description of Salinispira pacifica gen. nov., sp. nov., a novel spirochaete isolated form a hypersaline microbial mat.</title>
        <authorList>
            <person name="Ben Hania W."/>
            <person name="Joseph M."/>
            <person name="Schumann P."/>
            <person name="Bunk B."/>
            <person name="Fiebig A."/>
            <person name="Sproer C."/>
            <person name="Klenk H.P."/>
            <person name="Fardeau M.L."/>
            <person name="Spring S."/>
        </authorList>
    </citation>
    <scope>NUCLEOTIDE SEQUENCE [LARGE SCALE GENOMIC DNA]</scope>
    <source>
        <strain evidence="6 7">L21-RPul-D2</strain>
    </source>
</reference>
<dbReference type="eggNOG" id="COG1022">
    <property type="taxonomic scope" value="Bacteria"/>
</dbReference>
<dbReference type="PROSITE" id="PS00455">
    <property type="entry name" value="AMP_BINDING"/>
    <property type="match status" value="1"/>
</dbReference>
<evidence type="ECO:0000256" key="2">
    <source>
        <dbReference type="ARBA" id="ARBA00022840"/>
    </source>
</evidence>
<organism evidence="6 7">
    <name type="scientific">Salinispira pacifica</name>
    <dbReference type="NCBI Taxonomy" id="1307761"/>
    <lineage>
        <taxon>Bacteria</taxon>
        <taxon>Pseudomonadati</taxon>
        <taxon>Spirochaetota</taxon>
        <taxon>Spirochaetia</taxon>
        <taxon>Spirochaetales</taxon>
        <taxon>Spirochaetaceae</taxon>
        <taxon>Salinispira</taxon>
    </lineage>
</organism>
<proteinExistence type="predicted"/>
<evidence type="ECO:0000256" key="3">
    <source>
        <dbReference type="ARBA" id="ARBA00024484"/>
    </source>
</evidence>
<feature type="compositionally biased region" description="Basic and acidic residues" evidence="4">
    <location>
        <begin position="547"/>
        <end position="561"/>
    </location>
</feature>
<dbReference type="EC" id="6.2.1.3" evidence="6"/>
<dbReference type="PATRIC" id="fig|1307761.3.peg.3020"/>
<dbReference type="HOGENOM" id="CLU_000022_59_9_12"/>
<evidence type="ECO:0000259" key="5">
    <source>
        <dbReference type="Pfam" id="PF00501"/>
    </source>
</evidence>
<dbReference type="OrthoDB" id="311554at2"/>
<dbReference type="GO" id="GO:0005524">
    <property type="term" value="F:ATP binding"/>
    <property type="evidence" value="ECO:0007669"/>
    <property type="project" value="UniProtKB-KW"/>
</dbReference>
<dbReference type="InterPro" id="IPR000873">
    <property type="entry name" value="AMP-dep_synth/lig_dom"/>
</dbReference>
<dbReference type="STRING" id="1307761.L21SP2_3031"/>
<dbReference type="GO" id="GO:0016020">
    <property type="term" value="C:membrane"/>
    <property type="evidence" value="ECO:0007669"/>
    <property type="project" value="TreeGrafter"/>
</dbReference>
<evidence type="ECO:0000256" key="4">
    <source>
        <dbReference type="SAM" id="MobiDB-lite"/>
    </source>
</evidence>
<keyword evidence="7" id="KW-1185">Reference proteome</keyword>
<dbReference type="Proteomes" id="UP000018680">
    <property type="component" value="Chromosome"/>
</dbReference>
<dbReference type="Gene3D" id="3.30.300.30">
    <property type="match status" value="1"/>
</dbReference>
<dbReference type="Gene3D" id="3.40.50.12780">
    <property type="entry name" value="N-terminal domain of ligase-like"/>
    <property type="match status" value="1"/>
</dbReference>
<dbReference type="InterPro" id="IPR045851">
    <property type="entry name" value="AMP-bd_C_sf"/>
</dbReference>
<evidence type="ECO:0000256" key="1">
    <source>
        <dbReference type="ARBA" id="ARBA00022741"/>
    </source>
</evidence>
<keyword evidence="6" id="KW-0436">Ligase</keyword>
<dbReference type="AlphaFoldDB" id="V5WL44"/>